<proteinExistence type="inferred from homology"/>
<dbReference type="InterPro" id="IPR050282">
    <property type="entry name" value="Cycloisomerase_2"/>
</dbReference>
<keyword evidence="2" id="KW-0812">Transmembrane</keyword>
<accession>A0A381W2W4</accession>
<evidence type="ECO:0000313" key="3">
    <source>
        <dbReference type="EMBL" id="SVA46233.1"/>
    </source>
</evidence>
<dbReference type="GO" id="GO:0017057">
    <property type="term" value="F:6-phosphogluconolactonase activity"/>
    <property type="evidence" value="ECO:0007669"/>
    <property type="project" value="TreeGrafter"/>
</dbReference>
<dbReference type="SMART" id="SM00320">
    <property type="entry name" value="WD40"/>
    <property type="match status" value="3"/>
</dbReference>
<organism evidence="3">
    <name type="scientific">marine metagenome</name>
    <dbReference type="NCBI Taxonomy" id="408172"/>
    <lineage>
        <taxon>unclassified sequences</taxon>
        <taxon>metagenomes</taxon>
        <taxon>ecological metagenomes</taxon>
    </lineage>
</organism>
<evidence type="ECO:0000256" key="2">
    <source>
        <dbReference type="SAM" id="Phobius"/>
    </source>
</evidence>
<comment type="similarity">
    <text evidence="1">Belongs to the cycloisomerase 2 family.</text>
</comment>
<name>A0A381W2W4_9ZZZZ</name>
<dbReference type="InterPro" id="IPR015943">
    <property type="entry name" value="WD40/YVTN_repeat-like_dom_sf"/>
</dbReference>
<keyword evidence="2" id="KW-1133">Transmembrane helix</keyword>
<sequence length="543" mass="57304">MPKFYQRPMILQKVTRAYLRFPIGLYIAVIGFIVAFSVFYMIPGETAQSAIYSDFTLSFADSEKDGTWNVTDLSQPMSVVIAPGNNHVYVASYGSNSIILFSRNSVTGRLLQIKTYTDDENGIDGLSQVNDLAMSPDGFHIYASGQADDSVTVFSRDTGSGLLNFIEKYRDDLSGVSGLDGVSGIVVSPDGKNVYAAGTQDDQIVVFDRHSVLGTLTFRESISDGVAGVDGLDGSKGLSVSPNNRFLYSTGTVDDAVSVFSRDTSTGALSFVETKKDGSGGITSLNGASDLLVSPDGLYLYVTAPDDDAVTVFSINSSTGAITLVGAQIDGVLGVDGLDGAFGIAASPDNLHVYTVGLNDNAISTFRRSSLDGSLIYVEASTDGTATVDGMKFAVSADITSDGTHVYVAGKGEDSVVEFTRDSNTGKIEYTGKSTNNFQGVDGLKGITDVELLSNEKVLFTAGYDEDEIGIFSASATTSILSYKGKINANEDESASYSLDGVYTLESSSNSKFLYAGSSIGDSITAFSVNSATGTLAYIEHHM</sequence>
<dbReference type="InterPro" id="IPR001680">
    <property type="entry name" value="WD40_rpt"/>
</dbReference>
<dbReference type="PANTHER" id="PTHR30344:SF1">
    <property type="entry name" value="6-PHOSPHOGLUCONOLACTONASE"/>
    <property type="match status" value="1"/>
</dbReference>
<dbReference type="PANTHER" id="PTHR30344">
    <property type="entry name" value="6-PHOSPHOGLUCONOLACTONASE-RELATED"/>
    <property type="match status" value="1"/>
</dbReference>
<dbReference type="AlphaFoldDB" id="A0A381W2W4"/>
<dbReference type="Gene3D" id="2.130.10.10">
    <property type="entry name" value="YVTN repeat-like/Quinoprotein amine dehydrogenase"/>
    <property type="match status" value="3"/>
</dbReference>
<feature type="non-terminal residue" evidence="3">
    <location>
        <position position="543"/>
    </location>
</feature>
<dbReference type="InterPro" id="IPR019405">
    <property type="entry name" value="Lactonase_7-beta_prop"/>
</dbReference>
<gene>
    <name evidence="3" type="ORF">METZ01_LOCUS99087</name>
</gene>
<dbReference type="SUPFAM" id="SSF75011">
    <property type="entry name" value="3-carboxy-cis,cis-mucoante lactonizing enzyme"/>
    <property type="match status" value="2"/>
</dbReference>
<dbReference type="EMBL" id="UINC01010393">
    <property type="protein sequence ID" value="SVA46233.1"/>
    <property type="molecule type" value="Genomic_DNA"/>
</dbReference>
<dbReference type="Pfam" id="PF10282">
    <property type="entry name" value="Lactonase"/>
    <property type="match status" value="3"/>
</dbReference>
<evidence type="ECO:0000256" key="1">
    <source>
        <dbReference type="ARBA" id="ARBA00005564"/>
    </source>
</evidence>
<keyword evidence="2" id="KW-0472">Membrane</keyword>
<reference evidence="3" key="1">
    <citation type="submission" date="2018-05" db="EMBL/GenBank/DDBJ databases">
        <authorList>
            <person name="Lanie J.A."/>
            <person name="Ng W.-L."/>
            <person name="Kazmierczak K.M."/>
            <person name="Andrzejewski T.M."/>
            <person name="Davidsen T.M."/>
            <person name="Wayne K.J."/>
            <person name="Tettelin H."/>
            <person name="Glass J.I."/>
            <person name="Rusch D."/>
            <person name="Podicherti R."/>
            <person name="Tsui H.-C.T."/>
            <person name="Winkler M.E."/>
        </authorList>
    </citation>
    <scope>NUCLEOTIDE SEQUENCE</scope>
</reference>
<protein>
    <submittedName>
        <fullName evidence="3">Uncharacterized protein</fullName>
    </submittedName>
</protein>
<feature type="transmembrane region" description="Helical" evidence="2">
    <location>
        <begin position="21"/>
        <end position="42"/>
    </location>
</feature>